<dbReference type="Pfam" id="PF10177">
    <property type="entry name" value="DUF2371"/>
    <property type="match status" value="1"/>
</dbReference>
<evidence type="ECO:0000256" key="2">
    <source>
        <dbReference type="ARBA" id="ARBA00005308"/>
    </source>
</evidence>
<protein>
    <recommendedName>
        <fullName evidence="10">Transmembrane protein 200A</fullName>
    </recommendedName>
</protein>
<keyword evidence="4 7" id="KW-1133">Transmembrane helix</keyword>
<dbReference type="AlphaFoldDB" id="A0A401PI73"/>
<keyword evidence="5 7" id="KW-0472">Membrane</keyword>
<keyword evidence="3 7" id="KW-0812">Transmembrane</keyword>
<proteinExistence type="inferred from homology"/>
<evidence type="ECO:0008006" key="10">
    <source>
        <dbReference type="Google" id="ProtNLM"/>
    </source>
</evidence>
<feature type="compositionally biased region" description="Low complexity" evidence="6">
    <location>
        <begin position="366"/>
        <end position="385"/>
    </location>
</feature>
<dbReference type="OrthoDB" id="9994280at2759"/>
<evidence type="ECO:0000256" key="1">
    <source>
        <dbReference type="ARBA" id="ARBA00004141"/>
    </source>
</evidence>
<dbReference type="PANTHER" id="PTHR31815:SF2">
    <property type="entry name" value="TRANSMEMBRANE PROTEIN 200C"/>
    <property type="match status" value="1"/>
</dbReference>
<dbReference type="EMBL" id="BFAA01002190">
    <property type="protein sequence ID" value="GCB72804.1"/>
    <property type="molecule type" value="Genomic_DNA"/>
</dbReference>
<evidence type="ECO:0000313" key="9">
    <source>
        <dbReference type="Proteomes" id="UP000288216"/>
    </source>
</evidence>
<dbReference type="PANTHER" id="PTHR31815">
    <property type="entry name" value="AGAP005329-PA"/>
    <property type="match status" value="1"/>
</dbReference>
<evidence type="ECO:0000313" key="8">
    <source>
        <dbReference type="EMBL" id="GCB72804.1"/>
    </source>
</evidence>
<comment type="caution">
    <text evidence="8">The sequence shown here is derived from an EMBL/GenBank/DDBJ whole genome shotgun (WGS) entry which is preliminary data.</text>
</comment>
<keyword evidence="9" id="KW-1185">Reference proteome</keyword>
<accession>A0A401PI73</accession>
<organism evidence="8 9">
    <name type="scientific">Scyliorhinus torazame</name>
    <name type="common">Cloudy catshark</name>
    <name type="synonym">Catulus torazame</name>
    <dbReference type="NCBI Taxonomy" id="75743"/>
    <lineage>
        <taxon>Eukaryota</taxon>
        <taxon>Metazoa</taxon>
        <taxon>Chordata</taxon>
        <taxon>Craniata</taxon>
        <taxon>Vertebrata</taxon>
        <taxon>Chondrichthyes</taxon>
        <taxon>Elasmobranchii</taxon>
        <taxon>Galeomorphii</taxon>
        <taxon>Galeoidea</taxon>
        <taxon>Carcharhiniformes</taxon>
        <taxon>Scyliorhinidae</taxon>
        <taxon>Scyliorhinus</taxon>
    </lineage>
</organism>
<evidence type="ECO:0000256" key="5">
    <source>
        <dbReference type="ARBA" id="ARBA00023136"/>
    </source>
</evidence>
<name>A0A401PI73_SCYTO</name>
<dbReference type="GO" id="GO:0016020">
    <property type="term" value="C:membrane"/>
    <property type="evidence" value="ECO:0007669"/>
    <property type="project" value="UniProtKB-SubCell"/>
</dbReference>
<comment type="subcellular location">
    <subcellularLocation>
        <location evidence="1">Membrane</location>
        <topology evidence="1">Multi-pass membrane protein</topology>
    </subcellularLocation>
</comment>
<feature type="transmembrane region" description="Helical" evidence="7">
    <location>
        <begin position="53"/>
        <end position="75"/>
    </location>
</feature>
<evidence type="ECO:0000256" key="6">
    <source>
        <dbReference type="SAM" id="MobiDB-lite"/>
    </source>
</evidence>
<feature type="transmembrane region" description="Helical" evidence="7">
    <location>
        <begin position="121"/>
        <end position="141"/>
    </location>
</feature>
<dbReference type="Proteomes" id="UP000288216">
    <property type="component" value="Unassembled WGS sequence"/>
</dbReference>
<reference evidence="8 9" key="1">
    <citation type="journal article" date="2018" name="Nat. Ecol. Evol.">
        <title>Shark genomes provide insights into elasmobranch evolution and the origin of vertebrates.</title>
        <authorList>
            <person name="Hara Y"/>
            <person name="Yamaguchi K"/>
            <person name="Onimaru K"/>
            <person name="Kadota M"/>
            <person name="Koyanagi M"/>
            <person name="Keeley SD"/>
            <person name="Tatsumi K"/>
            <person name="Tanaka K"/>
            <person name="Motone F"/>
            <person name="Kageyama Y"/>
            <person name="Nozu R"/>
            <person name="Adachi N"/>
            <person name="Nishimura O"/>
            <person name="Nakagawa R"/>
            <person name="Tanegashima C"/>
            <person name="Kiyatake I"/>
            <person name="Matsumoto R"/>
            <person name="Murakumo K"/>
            <person name="Nishida K"/>
            <person name="Terakita A"/>
            <person name="Kuratani S"/>
            <person name="Sato K"/>
            <person name="Hyodo S Kuraku.S."/>
        </authorList>
    </citation>
    <scope>NUCLEOTIDE SEQUENCE [LARGE SCALE GENOMIC DNA]</scope>
</reference>
<dbReference type="OMA" id="TVYSICR"/>
<evidence type="ECO:0000256" key="3">
    <source>
        <dbReference type="ARBA" id="ARBA00022692"/>
    </source>
</evidence>
<comment type="similarity">
    <text evidence="2">Belongs to the TMEM200 family.</text>
</comment>
<evidence type="ECO:0000256" key="4">
    <source>
        <dbReference type="ARBA" id="ARBA00022989"/>
    </source>
</evidence>
<evidence type="ECO:0000256" key="7">
    <source>
        <dbReference type="SAM" id="Phobius"/>
    </source>
</evidence>
<dbReference type="InterPro" id="IPR018787">
    <property type="entry name" value="DUF2371_TMEM200"/>
</dbReference>
<dbReference type="STRING" id="75743.A0A401PI73"/>
<feature type="region of interest" description="Disordered" evidence="6">
    <location>
        <begin position="364"/>
        <end position="388"/>
    </location>
</feature>
<gene>
    <name evidence="8" type="ORF">scyTo_0006478</name>
</gene>
<sequence>MIATGGLLRISARRQDSFRSRNHVKKRKRKPKKKCKSDVVVVKGKLKLFSISGLIAAFGILVLLMGIAMTVMGYWPKGTDIFDIVKVQSHNITNSTSLETTTLEIISNFLASYLHSEKLKVLGPLIMGIGIFLFICANTVLHENRDKKTKIINIRDIYSTVIDVHNLKTKDCGPLNGFVNYVQSKSMDNLKSPDSFCAAMLAKSTWRTPIANTVKPMGPKENDGKKHCDFVANLQQQIPKDRKTFSDTVYSICRDRIRMNDRTQMPQMCGAKSIVTSSISAFTLPVIKLNNCALEEGVARYGKNGNESQTSEKFNETQQAVDHFASDQVETIESISADISINSDHLGDNNQSIEMETSNTSWLNGNQLVSNKSSQNSSSQVSQVSPVPFQKTGSNLSLHTLSIRSKLMNLDDYPSTSMMQDEGMDPSCTHLDCTNSKDYITLGDEDSFESALVLPEAIDESSDDCSENLNKDVIQESTMPNNEQKVDKPQRCVQRQYTKREKLLMISSSHNTLQIEDDEIDSN</sequence>